<reference evidence="4" key="1">
    <citation type="submission" date="2016-08" db="EMBL/GenBank/DDBJ databases">
        <authorList>
            <person name="Varghese N."/>
            <person name="Submissions Spin"/>
        </authorList>
    </citation>
    <scope>NUCLEOTIDE SEQUENCE [LARGE SCALE GENOMIC DNA]</scope>
    <source>
        <strain evidence="4">REICA_142</strain>
    </source>
</reference>
<proteinExistence type="predicted"/>
<dbReference type="SUPFAM" id="SSF46894">
    <property type="entry name" value="C-terminal effector domain of the bipartite response regulators"/>
    <property type="match status" value="1"/>
</dbReference>
<dbReference type="SMART" id="SM00421">
    <property type="entry name" value="HTH_LUXR"/>
    <property type="match status" value="1"/>
</dbReference>
<feature type="domain" description="HTH luxR-type" evidence="2">
    <location>
        <begin position="112"/>
        <end position="177"/>
    </location>
</feature>
<name>A0A1C4BQ13_9ENTR</name>
<evidence type="ECO:0000313" key="3">
    <source>
        <dbReference type="EMBL" id="SCC08910.1"/>
    </source>
</evidence>
<evidence type="ECO:0000313" key="4">
    <source>
        <dbReference type="Proteomes" id="UP000198515"/>
    </source>
</evidence>
<keyword evidence="1" id="KW-0238">DNA-binding</keyword>
<evidence type="ECO:0000259" key="2">
    <source>
        <dbReference type="PROSITE" id="PS50043"/>
    </source>
</evidence>
<dbReference type="InterPro" id="IPR036388">
    <property type="entry name" value="WH-like_DNA-bd_sf"/>
</dbReference>
<organism evidence="3 4">
    <name type="scientific">Kosakonia oryziphila</name>
    <dbReference type="NCBI Taxonomy" id="1005667"/>
    <lineage>
        <taxon>Bacteria</taxon>
        <taxon>Pseudomonadati</taxon>
        <taxon>Pseudomonadota</taxon>
        <taxon>Gammaproteobacteria</taxon>
        <taxon>Enterobacterales</taxon>
        <taxon>Enterobacteriaceae</taxon>
        <taxon>Kosakonia</taxon>
    </lineage>
</organism>
<evidence type="ECO:0000256" key="1">
    <source>
        <dbReference type="ARBA" id="ARBA00023125"/>
    </source>
</evidence>
<dbReference type="GO" id="GO:0003677">
    <property type="term" value="F:DNA binding"/>
    <property type="evidence" value="ECO:0007669"/>
    <property type="project" value="UniProtKB-KW"/>
</dbReference>
<dbReference type="InterPro" id="IPR016032">
    <property type="entry name" value="Sig_transdc_resp-reg_C-effctor"/>
</dbReference>
<dbReference type="EMBL" id="FMBC01000008">
    <property type="protein sequence ID" value="SCC08910.1"/>
    <property type="molecule type" value="Genomic_DNA"/>
</dbReference>
<sequence length="186" mass="21058">MTIYGKDCLFIYGIEKIFRQLCKEKGSRFRSDGTVIYVTAGMGLVEMYSLFFSRPPPHYSIFISSERHFDSLTLLFPGLVKLCLAENVHVHELRQALEVMILLCQQNQQPAYIHGAFKFTSAEQQIMRLLLRGHSVEDIARIRGVSPTTVSVQRNSLMKRTGTKSLQALCSLYSAMRSGGEPAMCR</sequence>
<dbReference type="AlphaFoldDB" id="A0A1C4BQ13"/>
<dbReference type="InterPro" id="IPR000792">
    <property type="entry name" value="Tscrpt_reg_LuxR_C"/>
</dbReference>
<dbReference type="GO" id="GO:0006355">
    <property type="term" value="P:regulation of DNA-templated transcription"/>
    <property type="evidence" value="ECO:0007669"/>
    <property type="project" value="InterPro"/>
</dbReference>
<protein>
    <submittedName>
        <fullName evidence="3">Regulatory protein, luxR family</fullName>
    </submittedName>
</protein>
<dbReference type="PROSITE" id="PS50043">
    <property type="entry name" value="HTH_LUXR_2"/>
    <property type="match status" value="1"/>
</dbReference>
<keyword evidence="4" id="KW-1185">Reference proteome</keyword>
<dbReference type="CDD" id="cd06170">
    <property type="entry name" value="LuxR_C_like"/>
    <property type="match status" value="1"/>
</dbReference>
<dbReference type="RefSeq" id="WP_090134446.1">
    <property type="nucleotide sequence ID" value="NZ_FMBC01000008.1"/>
</dbReference>
<dbReference type="Pfam" id="PF00196">
    <property type="entry name" value="GerE"/>
    <property type="match status" value="1"/>
</dbReference>
<gene>
    <name evidence="3" type="ORF">GA0061070_100898</name>
</gene>
<dbReference type="Gene3D" id="1.10.10.10">
    <property type="entry name" value="Winged helix-like DNA-binding domain superfamily/Winged helix DNA-binding domain"/>
    <property type="match status" value="1"/>
</dbReference>
<accession>A0A1C4BQ13</accession>
<dbReference type="Proteomes" id="UP000198515">
    <property type="component" value="Unassembled WGS sequence"/>
</dbReference>
<dbReference type="OrthoDB" id="343383at2"/>